<dbReference type="SMART" id="SM00382">
    <property type="entry name" value="AAA"/>
    <property type="match status" value="1"/>
</dbReference>
<dbReference type="RefSeq" id="WP_246227298.1">
    <property type="nucleotide sequence ID" value="NZ_AP022596.1"/>
</dbReference>
<dbReference type="InterPro" id="IPR008995">
    <property type="entry name" value="Mo/tungstate-bd_C_term_dom"/>
</dbReference>
<protein>
    <recommendedName>
        <fullName evidence="7">Spermidine/putrescine import ATP-binding protein PotA</fullName>
        <ecNumber evidence="7">7.6.2.11</ecNumber>
    </recommendedName>
</protein>
<dbReference type="SUPFAM" id="SSF50331">
    <property type="entry name" value="MOP-like"/>
    <property type="match status" value="1"/>
</dbReference>
<dbReference type="InterPro" id="IPR003439">
    <property type="entry name" value="ABC_transporter-like_ATP-bd"/>
</dbReference>
<accession>A0A7I7T982</accession>
<evidence type="ECO:0000256" key="5">
    <source>
        <dbReference type="ARBA" id="ARBA00022967"/>
    </source>
</evidence>
<dbReference type="InterPro" id="IPR017879">
    <property type="entry name" value="PotA_ATP-bd"/>
</dbReference>
<keyword evidence="2 7" id="KW-1003">Cell membrane</keyword>
<dbReference type="PANTHER" id="PTHR42781">
    <property type="entry name" value="SPERMIDINE/PUTRESCINE IMPORT ATP-BINDING PROTEIN POTA"/>
    <property type="match status" value="1"/>
</dbReference>
<dbReference type="FunFam" id="3.40.50.300:FF:000133">
    <property type="entry name" value="Spermidine/putrescine import ATP-binding protein PotA"/>
    <property type="match status" value="1"/>
</dbReference>
<dbReference type="Proteomes" id="UP000467148">
    <property type="component" value="Chromosome"/>
</dbReference>
<keyword evidence="1 7" id="KW-0813">Transport</keyword>
<keyword evidence="3 7" id="KW-0547">Nucleotide-binding</keyword>
<keyword evidence="5 7" id="KW-1278">Translocase</keyword>
<dbReference type="PANTHER" id="PTHR42781:SF4">
    <property type="entry name" value="SPERMIDINE_PUTRESCINE IMPORT ATP-BINDING PROTEIN POTA"/>
    <property type="match status" value="1"/>
</dbReference>
<dbReference type="GO" id="GO:0015594">
    <property type="term" value="F:ABC-type putrescine transporter activity"/>
    <property type="evidence" value="ECO:0007669"/>
    <property type="project" value="InterPro"/>
</dbReference>
<organism evidence="9 10">
    <name type="scientific">Mycolicibacterium helvum</name>
    <dbReference type="NCBI Taxonomy" id="1534349"/>
    <lineage>
        <taxon>Bacteria</taxon>
        <taxon>Bacillati</taxon>
        <taxon>Actinomycetota</taxon>
        <taxon>Actinomycetes</taxon>
        <taxon>Mycobacteriales</taxon>
        <taxon>Mycobacteriaceae</taxon>
        <taxon>Mycolicibacterium</taxon>
    </lineage>
</organism>
<dbReference type="EMBL" id="AP022596">
    <property type="protein sequence ID" value="BBY65540.1"/>
    <property type="molecule type" value="Genomic_DNA"/>
</dbReference>
<dbReference type="GO" id="GO:0016887">
    <property type="term" value="F:ATP hydrolysis activity"/>
    <property type="evidence" value="ECO:0007669"/>
    <property type="project" value="InterPro"/>
</dbReference>
<dbReference type="CDD" id="cd03300">
    <property type="entry name" value="ABC_PotA_N"/>
    <property type="match status" value="1"/>
</dbReference>
<keyword evidence="6 7" id="KW-0472">Membrane</keyword>
<dbReference type="Gene3D" id="3.40.50.300">
    <property type="entry name" value="P-loop containing nucleotide triphosphate hydrolases"/>
    <property type="match status" value="1"/>
</dbReference>
<evidence type="ECO:0000259" key="8">
    <source>
        <dbReference type="PROSITE" id="PS50893"/>
    </source>
</evidence>
<feature type="domain" description="ABC transporter" evidence="8">
    <location>
        <begin position="2"/>
        <end position="232"/>
    </location>
</feature>
<evidence type="ECO:0000256" key="7">
    <source>
        <dbReference type="RuleBase" id="RU364083"/>
    </source>
</evidence>
<evidence type="ECO:0000256" key="1">
    <source>
        <dbReference type="ARBA" id="ARBA00022448"/>
    </source>
</evidence>
<keyword evidence="4 7" id="KW-0067">ATP-binding</keyword>
<dbReference type="PROSITE" id="PS00211">
    <property type="entry name" value="ABC_TRANSPORTER_1"/>
    <property type="match status" value="1"/>
</dbReference>
<name>A0A7I7T982_9MYCO</name>
<dbReference type="InterPro" id="IPR027417">
    <property type="entry name" value="P-loop_NTPase"/>
</dbReference>
<sequence>MVELRNASKFYGHICVVDQISLQIQEGEFFSLLGSSGCGKTTTLRMIAGFEEPSIGEVRIAGKDVTDVPPYRRPVNTVFQNYALFPHMKIADNVAYPLKMQKVSKSEIKTRVGEALERVSMTAASGRLPHQLSGGQRQRIALARALVAQPRVLLLDEPLGALDLKLREHMLTVLKNLQRDVGITFIYVTHDQGEALAMSDRIAVMNRGVVEQVGSPSEIYNRPTTPFVANFIGKTNLLEARRADSTRISVGDLSMNTQDTVSHAAPTVSLRYECVQVGASAAGQPNLYSGVVEDVIFFGHEKEITLSVQGQTIVSRVSGVGPADTGPRVGDTVPVGWSLTAPVILQDHAS</sequence>
<evidence type="ECO:0000313" key="10">
    <source>
        <dbReference type="Proteomes" id="UP000467148"/>
    </source>
</evidence>
<evidence type="ECO:0000256" key="4">
    <source>
        <dbReference type="ARBA" id="ARBA00022840"/>
    </source>
</evidence>
<comment type="subunit">
    <text evidence="7">The complex is composed of two ATP-binding proteins (PotA), two transmembrane proteins (PotB and PotC) and a solute-binding protein (PotD).</text>
</comment>
<dbReference type="Pfam" id="PF08402">
    <property type="entry name" value="TOBE_2"/>
    <property type="match status" value="1"/>
</dbReference>
<proteinExistence type="inferred from homology"/>
<comment type="function">
    <text evidence="7">Part of the ABC transporter complex PotABCD involved in spermidine/putrescine import. Responsible for energy coupling to the transport system.</text>
</comment>
<evidence type="ECO:0000256" key="3">
    <source>
        <dbReference type="ARBA" id="ARBA00022741"/>
    </source>
</evidence>
<dbReference type="GO" id="GO:0043190">
    <property type="term" value="C:ATP-binding cassette (ABC) transporter complex"/>
    <property type="evidence" value="ECO:0007669"/>
    <property type="project" value="InterPro"/>
</dbReference>
<dbReference type="InterPro" id="IPR003593">
    <property type="entry name" value="AAA+_ATPase"/>
</dbReference>
<comment type="catalytic activity">
    <reaction evidence="7">
        <text>ATP + H2O + polyamine-[polyamine-binding protein]Side 1 = ADP + phosphate + polyamineSide 2 + [polyamine-binding protein]Side 1.</text>
        <dbReference type="EC" id="7.6.2.11"/>
    </reaction>
</comment>
<dbReference type="Gene3D" id="2.40.50.100">
    <property type="match status" value="1"/>
</dbReference>
<reference evidence="9 10" key="1">
    <citation type="journal article" date="2019" name="Emerg. Microbes Infect.">
        <title>Comprehensive subspecies identification of 175 nontuberculous mycobacteria species based on 7547 genomic profiles.</title>
        <authorList>
            <person name="Matsumoto Y."/>
            <person name="Kinjo T."/>
            <person name="Motooka D."/>
            <person name="Nabeya D."/>
            <person name="Jung N."/>
            <person name="Uechi K."/>
            <person name="Horii T."/>
            <person name="Iida T."/>
            <person name="Fujita J."/>
            <person name="Nakamura S."/>
        </authorList>
    </citation>
    <scope>NUCLEOTIDE SEQUENCE [LARGE SCALE GENOMIC DNA]</scope>
    <source>
        <strain evidence="9 10">JCM 30396</strain>
    </source>
</reference>
<dbReference type="SUPFAM" id="SSF52540">
    <property type="entry name" value="P-loop containing nucleoside triphosphate hydrolases"/>
    <property type="match status" value="1"/>
</dbReference>
<dbReference type="InterPro" id="IPR013611">
    <property type="entry name" value="Transp-assoc_OB_typ2"/>
</dbReference>
<evidence type="ECO:0000256" key="2">
    <source>
        <dbReference type="ARBA" id="ARBA00022475"/>
    </source>
</evidence>
<dbReference type="InterPro" id="IPR050093">
    <property type="entry name" value="ABC_SmlMolc_Importer"/>
</dbReference>
<dbReference type="InterPro" id="IPR005893">
    <property type="entry name" value="PotA-like"/>
</dbReference>
<dbReference type="NCBIfam" id="TIGR01187">
    <property type="entry name" value="potA"/>
    <property type="match status" value="1"/>
</dbReference>
<dbReference type="Pfam" id="PF00005">
    <property type="entry name" value="ABC_tran"/>
    <property type="match status" value="1"/>
</dbReference>
<dbReference type="AlphaFoldDB" id="A0A7I7T982"/>
<evidence type="ECO:0000256" key="6">
    <source>
        <dbReference type="ARBA" id="ARBA00023136"/>
    </source>
</evidence>
<dbReference type="EC" id="7.6.2.11" evidence="7"/>
<dbReference type="GO" id="GO:0005524">
    <property type="term" value="F:ATP binding"/>
    <property type="evidence" value="ECO:0007669"/>
    <property type="project" value="UniProtKB-KW"/>
</dbReference>
<dbReference type="PROSITE" id="PS50893">
    <property type="entry name" value="ABC_TRANSPORTER_2"/>
    <property type="match status" value="1"/>
</dbReference>
<keyword evidence="10" id="KW-1185">Reference proteome</keyword>
<gene>
    <name evidence="9" type="primary">potA2</name>
    <name evidence="7" type="synonym">potA</name>
    <name evidence="9" type="ORF">MHEL_37830</name>
</gene>
<dbReference type="InterPro" id="IPR017871">
    <property type="entry name" value="ABC_transporter-like_CS"/>
</dbReference>
<comment type="similarity">
    <text evidence="7">Belongs to the ABC transporter superfamily. Spermidine/putrescine importer (TC 3.A.1.11.1) family.</text>
</comment>
<dbReference type="KEGG" id="mhev:MHEL_37830"/>
<evidence type="ECO:0000313" key="9">
    <source>
        <dbReference type="EMBL" id="BBY65540.1"/>
    </source>
</evidence>